<dbReference type="RefSeq" id="XP_013757012.1">
    <property type="nucleotide sequence ID" value="XM_013901558.1"/>
</dbReference>
<dbReference type="Gene3D" id="3.10.660.10">
    <property type="entry name" value="DPH Zinc finger"/>
    <property type="match status" value="1"/>
</dbReference>
<dbReference type="InterPro" id="IPR007872">
    <property type="entry name" value="DPH_MB_dom"/>
</dbReference>
<dbReference type="EMBL" id="GL349460">
    <property type="protein sequence ID" value="KNC50174.1"/>
    <property type="molecule type" value="Genomic_DNA"/>
</dbReference>
<evidence type="ECO:0000256" key="3">
    <source>
        <dbReference type="ARBA" id="ARBA00023004"/>
    </source>
</evidence>
<dbReference type="FunFam" id="3.10.660.10:FF:000001">
    <property type="entry name" value="Diphthamide biosynthesis 3"/>
    <property type="match status" value="1"/>
</dbReference>
<organism evidence="9 10">
    <name type="scientific">Thecamonas trahens ATCC 50062</name>
    <dbReference type="NCBI Taxonomy" id="461836"/>
    <lineage>
        <taxon>Eukaryota</taxon>
        <taxon>Apusozoa</taxon>
        <taxon>Apusomonadida</taxon>
        <taxon>Apusomonadidae</taxon>
        <taxon>Thecamonas</taxon>
    </lineage>
</organism>
<dbReference type="InterPro" id="IPR044248">
    <property type="entry name" value="DPH3/4-like"/>
</dbReference>
<gene>
    <name evidence="9" type="ORF">AMSG_06314</name>
</gene>
<keyword evidence="3" id="KW-0408">Iron</keyword>
<dbReference type="Proteomes" id="UP000054408">
    <property type="component" value="Unassembled WGS sequence"/>
</dbReference>
<dbReference type="GO" id="GO:0046872">
    <property type="term" value="F:metal ion binding"/>
    <property type="evidence" value="ECO:0007669"/>
    <property type="project" value="UniProtKB-KW"/>
</dbReference>
<dbReference type="GO" id="GO:0017183">
    <property type="term" value="P:protein histidyl modification to diphthamide"/>
    <property type="evidence" value="ECO:0007669"/>
    <property type="project" value="InterPro"/>
</dbReference>
<dbReference type="Pfam" id="PF05207">
    <property type="entry name" value="Zn_ribbon_CSL"/>
    <property type="match status" value="1"/>
</dbReference>
<sequence>MSSGPTWSGQATQLAAPTMEVYDEIEVEDMEYDEEKETYYYPCPCGDKFQITRTQLMEGEEIATCPSCSLVIMVVYDPDDFDDDDDDSSSSGSSSE</sequence>
<dbReference type="GeneID" id="25565501"/>
<keyword evidence="10" id="KW-1185">Reference proteome</keyword>
<dbReference type="OrthoDB" id="66964at2759"/>
<evidence type="ECO:0000256" key="2">
    <source>
        <dbReference type="ARBA" id="ARBA00022723"/>
    </source>
</evidence>
<evidence type="ECO:0000256" key="1">
    <source>
        <dbReference type="ARBA" id="ARBA00005156"/>
    </source>
</evidence>
<evidence type="ECO:0000256" key="6">
    <source>
        <dbReference type="ARBA" id="ARBA00041070"/>
    </source>
</evidence>
<evidence type="ECO:0000259" key="8">
    <source>
        <dbReference type="PROSITE" id="PS51074"/>
    </source>
</evidence>
<keyword evidence="2" id="KW-0479">Metal-binding</keyword>
<dbReference type="AlphaFoldDB" id="A0A0L0DCW5"/>
<dbReference type="InterPro" id="IPR036671">
    <property type="entry name" value="DPH_MB_sf"/>
</dbReference>
<name>A0A0L0DCW5_THETB</name>
<dbReference type="eggNOG" id="KOG2923">
    <property type="taxonomic scope" value="Eukaryota"/>
</dbReference>
<dbReference type="PROSITE" id="PS51074">
    <property type="entry name" value="DPH_MB"/>
    <property type="match status" value="1"/>
</dbReference>
<dbReference type="PANTHER" id="PTHR21454">
    <property type="entry name" value="DPH3 HOMOLOG-RELATED"/>
    <property type="match status" value="1"/>
</dbReference>
<comment type="similarity">
    <text evidence="4">Belongs to the DPH3 family.</text>
</comment>
<dbReference type="SUPFAM" id="SSF144217">
    <property type="entry name" value="CSL zinc finger"/>
    <property type="match status" value="1"/>
</dbReference>
<evidence type="ECO:0000313" key="10">
    <source>
        <dbReference type="Proteomes" id="UP000054408"/>
    </source>
</evidence>
<dbReference type="OMA" id="IYDPDMF"/>
<evidence type="ECO:0000256" key="5">
    <source>
        <dbReference type="ARBA" id="ARBA00036267"/>
    </source>
</evidence>
<dbReference type="PANTHER" id="PTHR21454:SF31">
    <property type="entry name" value="DIPHTHAMIDE BIOSYNTHESIS PROTEIN 3"/>
    <property type="match status" value="1"/>
</dbReference>
<comment type="catalytic activity">
    <reaction evidence="5">
        <text>[3Fe-4S](1+)-[protein] + Fe(2+)-[Dph3] = [3Fe-4S](0)-[protein] + Fe(3+)-[Dph3]</text>
        <dbReference type="Rhea" id="RHEA:71235"/>
        <dbReference type="Rhea" id="RHEA-COMP:17996"/>
        <dbReference type="Rhea" id="RHEA-COMP:17997"/>
        <dbReference type="Rhea" id="RHEA-COMP:18002"/>
        <dbReference type="Rhea" id="RHEA-COMP:18003"/>
        <dbReference type="ChEBI" id="CHEBI:29033"/>
        <dbReference type="ChEBI" id="CHEBI:29034"/>
        <dbReference type="ChEBI" id="CHEBI:33751"/>
        <dbReference type="ChEBI" id="CHEBI:47402"/>
        <dbReference type="ChEBI" id="CHEBI:83228"/>
    </reaction>
</comment>
<evidence type="ECO:0000313" key="9">
    <source>
        <dbReference type="EMBL" id="KNC50174.1"/>
    </source>
</evidence>
<evidence type="ECO:0000256" key="4">
    <source>
        <dbReference type="ARBA" id="ARBA00024032"/>
    </source>
</evidence>
<accession>A0A0L0DCW5</accession>
<comment type="catalytic activity">
    <reaction evidence="7">
        <text>2 [3Fe-4S](0)-[protein] + 2 Fe(2+)-[Dph3] + NADH = 2 [4Fe-4S](1+)-[protein] + 2 [Dph3] + NAD(+) + H(+)</text>
        <dbReference type="Rhea" id="RHEA:71239"/>
        <dbReference type="Rhea" id="RHEA-COMP:17997"/>
        <dbReference type="Rhea" id="RHEA-COMP:17998"/>
        <dbReference type="Rhea" id="RHEA-COMP:18001"/>
        <dbReference type="Rhea" id="RHEA-COMP:18002"/>
        <dbReference type="ChEBI" id="CHEBI:15378"/>
        <dbReference type="ChEBI" id="CHEBI:29033"/>
        <dbReference type="ChEBI" id="CHEBI:33723"/>
        <dbReference type="ChEBI" id="CHEBI:47402"/>
        <dbReference type="ChEBI" id="CHEBI:57540"/>
        <dbReference type="ChEBI" id="CHEBI:57945"/>
        <dbReference type="ChEBI" id="CHEBI:83228"/>
    </reaction>
</comment>
<proteinExistence type="inferred from homology"/>
<protein>
    <recommendedName>
        <fullName evidence="6">Diphthamide biosynthesis protein 3</fullName>
    </recommendedName>
</protein>
<dbReference type="STRING" id="461836.A0A0L0DCW5"/>
<feature type="domain" description="DPH-type MB" evidence="8">
    <location>
        <begin position="21"/>
        <end position="77"/>
    </location>
</feature>
<comment type="pathway">
    <text evidence="1">Protein modification; peptidyl-diphthamide biosynthesis.</text>
</comment>
<evidence type="ECO:0000256" key="7">
    <source>
        <dbReference type="ARBA" id="ARBA00048125"/>
    </source>
</evidence>
<reference evidence="9 10" key="1">
    <citation type="submission" date="2010-05" db="EMBL/GenBank/DDBJ databases">
        <title>The Genome Sequence of Thecamonas trahens ATCC 50062.</title>
        <authorList>
            <consortium name="The Broad Institute Genome Sequencing Platform"/>
            <person name="Russ C."/>
            <person name="Cuomo C."/>
            <person name="Shea T."/>
            <person name="Young S.K."/>
            <person name="Zeng Q."/>
            <person name="Koehrsen M."/>
            <person name="Haas B."/>
            <person name="Borodovsky M."/>
            <person name="Guigo R."/>
            <person name="Alvarado L."/>
            <person name="Berlin A."/>
            <person name="Bochicchio J."/>
            <person name="Borenstein D."/>
            <person name="Chapman S."/>
            <person name="Chen Z."/>
            <person name="Freedman E."/>
            <person name="Gellesch M."/>
            <person name="Goldberg J."/>
            <person name="Griggs A."/>
            <person name="Gujja S."/>
            <person name="Heilman E."/>
            <person name="Heiman D."/>
            <person name="Hepburn T."/>
            <person name="Howarth C."/>
            <person name="Jen D."/>
            <person name="Larson L."/>
            <person name="Mehta T."/>
            <person name="Park D."/>
            <person name="Pearson M."/>
            <person name="Roberts A."/>
            <person name="Saif S."/>
            <person name="Shenoy N."/>
            <person name="Sisk P."/>
            <person name="Stolte C."/>
            <person name="Sykes S."/>
            <person name="Thomson T."/>
            <person name="Walk T."/>
            <person name="White J."/>
            <person name="Yandava C."/>
            <person name="Burger G."/>
            <person name="Gray M.W."/>
            <person name="Holland P.W.H."/>
            <person name="King N."/>
            <person name="Lang F.B.F."/>
            <person name="Roger A.J."/>
            <person name="Ruiz-Trillo I."/>
            <person name="Lander E."/>
            <person name="Nusbaum C."/>
        </authorList>
    </citation>
    <scope>NUCLEOTIDE SEQUENCE [LARGE SCALE GENOMIC DNA]</scope>
    <source>
        <strain evidence="9 10">ATCC 50062</strain>
    </source>
</reference>